<evidence type="ECO:0000313" key="4">
    <source>
        <dbReference type="WBParaSite" id="ACAC_0000205601-mRNA-1"/>
    </source>
</evidence>
<keyword evidence="1" id="KW-1133">Transmembrane helix</keyword>
<dbReference type="InterPro" id="IPR043159">
    <property type="entry name" value="Lectin_gal-bd_sf"/>
</dbReference>
<sequence>MKTKVKLFLFMNCASFQRLSELCDKKRKCTIYVDTTTFEDDPCPTTSKYLQMSYKCRPVLFDGESFCEGAEMQLECREGRRLAIYSANYGRSARTQAAHCTAPVHFTKGEKIFKIQSHTNKFLVVAYVSLLTKVGIYTQFMKRMSFKKHTKVEYYKNLLRFC</sequence>
<dbReference type="PANTHER" id="PTHR46780">
    <property type="entry name" value="PROTEIN EVA-1"/>
    <property type="match status" value="1"/>
</dbReference>
<dbReference type="InterPro" id="IPR000922">
    <property type="entry name" value="Lectin_gal-bd_dom"/>
</dbReference>
<dbReference type="Pfam" id="PF02140">
    <property type="entry name" value="SUEL_Lectin"/>
    <property type="match status" value="1"/>
</dbReference>
<evidence type="ECO:0000259" key="2">
    <source>
        <dbReference type="PROSITE" id="PS50228"/>
    </source>
</evidence>
<accession>A0A0K0CX18</accession>
<reference evidence="4" key="2">
    <citation type="submission" date="2017-02" db="UniProtKB">
        <authorList>
            <consortium name="WormBaseParasite"/>
        </authorList>
    </citation>
    <scope>IDENTIFICATION</scope>
</reference>
<keyword evidence="3" id="KW-1185">Reference proteome</keyword>
<organism evidence="3 4">
    <name type="scientific">Angiostrongylus cantonensis</name>
    <name type="common">Rat lungworm</name>
    <dbReference type="NCBI Taxonomy" id="6313"/>
    <lineage>
        <taxon>Eukaryota</taxon>
        <taxon>Metazoa</taxon>
        <taxon>Ecdysozoa</taxon>
        <taxon>Nematoda</taxon>
        <taxon>Chromadorea</taxon>
        <taxon>Rhabditida</taxon>
        <taxon>Rhabditina</taxon>
        <taxon>Rhabditomorpha</taxon>
        <taxon>Strongyloidea</taxon>
        <taxon>Metastrongylidae</taxon>
        <taxon>Angiostrongylus</taxon>
    </lineage>
</organism>
<dbReference type="AlphaFoldDB" id="A0A0K0CX18"/>
<evidence type="ECO:0000256" key="1">
    <source>
        <dbReference type="SAM" id="Phobius"/>
    </source>
</evidence>
<dbReference type="GO" id="GO:0030246">
    <property type="term" value="F:carbohydrate binding"/>
    <property type="evidence" value="ECO:0007669"/>
    <property type="project" value="InterPro"/>
</dbReference>
<keyword evidence="1" id="KW-0812">Transmembrane</keyword>
<dbReference type="PROSITE" id="PS50228">
    <property type="entry name" value="SUEL_LECTIN"/>
    <property type="match status" value="1"/>
</dbReference>
<dbReference type="STRING" id="6313.A0A0K0CX18"/>
<feature type="domain" description="SUEL-type lectin" evidence="2">
    <location>
        <begin position="1"/>
        <end position="57"/>
    </location>
</feature>
<dbReference type="Gene3D" id="2.60.120.740">
    <property type="match status" value="2"/>
</dbReference>
<dbReference type="WBParaSite" id="ACAC_0000205601-mRNA-1">
    <property type="protein sequence ID" value="ACAC_0000205601-mRNA-1"/>
    <property type="gene ID" value="ACAC_0000205601"/>
</dbReference>
<keyword evidence="1" id="KW-0472">Membrane</keyword>
<feature type="transmembrane region" description="Helical" evidence="1">
    <location>
        <begin position="122"/>
        <end position="140"/>
    </location>
</feature>
<protein>
    <submittedName>
        <fullName evidence="4">SUEL-type lectin domain-containing protein</fullName>
    </submittedName>
</protein>
<reference evidence="3" key="1">
    <citation type="submission" date="2012-09" db="EMBL/GenBank/DDBJ databases">
        <authorList>
            <person name="Martin A.A."/>
        </authorList>
    </citation>
    <scope>NUCLEOTIDE SEQUENCE</scope>
</reference>
<name>A0A0K0CX18_ANGCA</name>
<evidence type="ECO:0000313" key="3">
    <source>
        <dbReference type="Proteomes" id="UP000035642"/>
    </source>
</evidence>
<proteinExistence type="predicted"/>
<dbReference type="Proteomes" id="UP000035642">
    <property type="component" value="Unassembled WGS sequence"/>
</dbReference>